<dbReference type="EMBL" id="JACSPZ010000002">
    <property type="protein sequence ID" value="MBD8035813.1"/>
    <property type="molecule type" value="Genomic_DNA"/>
</dbReference>
<proteinExistence type="predicted"/>
<evidence type="ECO:0000259" key="3">
    <source>
        <dbReference type="Pfam" id="PF18705"/>
    </source>
</evidence>
<sequence>MKKFYRKLNDLKIEMDIEPMDVDESEKVRIKRNVLKRKKKNYLFRNIAVAASLLLASSFTLSIAFPTYAAKLPIIGSVFELFNEDDRYVFEEFSNYSTDIGVSKESKGINITLTDAVYDGENVTIAYTIESEKDLGERPILEGDFIVEEFNGAYEHNGYSENYLTKKIGENEYAVLYVYELIKGPKPSKINVSWKGNAVRNLNNGKQLHSGEWSYQFALQALESETENLIGAGYNTEDTGVAITLLKMTKTPISSTFYLSELVDERLVSKEDDEFRGVLIEYNVTDDLGNKQNFIHYRDSGHSTDFPGNVSFPRLTLGDFDNRAKSITITPTVHVLTVGKSDSDGNRPLIPVMAPYEIDPIVFPLNK</sequence>
<dbReference type="Pfam" id="PF13786">
    <property type="entry name" value="DUF4179"/>
    <property type="match status" value="1"/>
</dbReference>
<keyword evidence="5" id="KW-1185">Reference proteome</keyword>
<evidence type="ECO:0000313" key="5">
    <source>
        <dbReference type="Proteomes" id="UP000619101"/>
    </source>
</evidence>
<dbReference type="Pfam" id="PF18705">
    <property type="entry name" value="DUF5643"/>
    <property type="match status" value="1"/>
</dbReference>
<evidence type="ECO:0000259" key="2">
    <source>
        <dbReference type="Pfam" id="PF13786"/>
    </source>
</evidence>
<keyword evidence="1" id="KW-0812">Transmembrane</keyword>
<comment type="caution">
    <text evidence="4">The sequence shown here is derived from an EMBL/GenBank/DDBJ whole genome shotgun (WGS) entry which is preliminary data.</text>
</comment>
<dbReference type="InterPro" id="IPR025436">
    <property type="entry name" value="DUF4179"/>
</dbReference>
<keyword evidence="1" id="KW-0472">Membrane</keyword>
<dbReference type="Gene3D" id="2.60.40.1630">
    <property type="entry name" value="bacillus anthracis domain"/>
    <property type="match status" value="1"/>
</dbReference>
<feature type="domain" description="DUF5643" evidence="3">
    <location>
        <begin position="239"/>
        <end position="335"/>
    </location>
</feature>
<dbReference type="Proteomes" id="UP000619101">
    <property type="component" value="Unassembled WGS sequence"/>
</dbReference>
<protein>
    <submittedName>
        <fullName evidence="4">DUF4179 domain-containing protein</fullName>
    </submittedName>
</protein>
<accession>A0ABR8XV93</accession>
<keyword evidence="1" id="KW-1133">Transmembrane helix</keyword>
<feature type="domain" description="DUF4179" evidence="2">
    <location>
        <begin position="39"/>
        <end position="131"/>
    </location>
</feature>
<feature type="transmembrane region" description="Helical" evidence="1">
    <location>
        <begin position="42"/>
        <end position="65"/>
    </location>
</feature>
<gene>
    <name evidence="4" type="ORF">H9635_03600</name>
</gene>
<organism evidence="4 5">
    <name type="scientific">Solibacillus faecavium</name>
    <dbReference type="NCBI Taxonomy" id="2762221"/>
    <lineage>
        <taxon>Bacteria</taxon>
        <taxon>Bacillati</taxon>
        <taxon>Bacillota</taxon>
        <taxon>Bacilli</taxon>
        <taxon>Bacillales</taxon>
        <taxon>Caryophanaceae</taxon>
        <taxon>Solibacillus</taxon>
    </lineage>
</organism>
<name>A0ABR8XV93_9BACL</name>
<dbReference type="RefSeq" id="WP_191698792.1">
    <property type="nucleotide sequence ID" value="NZ_JACSPZ010000002.1"/>
</dbReference>
<dbReference type="InterPro" id="IPR040680">
    <property type="entry name" value="DUF5643"/>
</dbReference>
<evidence type="ECO:0000313" key="4">
    <source>
        <dbReference type="EMBL" id="MBD8035813.1"/>
    </source>
</evidence>
<dbReference type="Gene3D" id="2.60.40.1640">
    <property type="entry name" value="Conserved domain protein"/>
    <property type="match status" value="1"/>
</dbReference>
<evidence type="ECO:0000256" key="1">
    <source>
        <dbReference type="SAM" id="Phobius"/>
    </source>
</evidence>
<reference evidence="4 5" key="1">
    <citation type="submission" date="2020-08" db="EMBL/GenBank/DDBJ databases">
        <title>A Genomic Blueprint of the Chicken Gut Microbiome.</title>
        <authorList>
            <person name="Gilroy R."/>
            <person name="Ravi A."/>
            <person name="Getino M."/>
            <person name="Pursley I."/>
            <person name="Horton D.L."/>
            <person name="Alikhan N.-F."/>
            <person name="Baker D."/>
            <person name="Gharbi K."/>
            <person name="Hall N."/>
            <person name="Watson M."/>
            <person name="Adriaenssens E.M."/>
            <person name="Foster-Nyarko E."/>
            <person name="Jarju S."/>
            <person name="Secka A."/>
            <person name="Antonio M."/>
            <person name="Oren A."/>
            <person name="Chaudhuri R."/>
            <person name="La Ragione R.M."/>
            <person name="Hildebrand F."/>
            <person name="Pallen M.J."/>
        </authorList>
    </citation>
    <scope>NUCLEOTIDE SEQUENCE [LARGE SCALE GENOMIC DNA]</scope>
    <source>
        <strain evidence="4 5">A46</strain>
    </source>
</reference>